<dbReference type="SUPFAM" id="SSF56112">
    <property type="entry name" value="Protein kinase-like (PK-like)"/>
    <property type="match status" value="1"/>
</dbReference>
<dbReference type="RefSeq" id="WP_131459188.1">
    <property type="nucleotide sequence ID" value="NZ_SJJY01000001.1"/>
</dbReference>
<proteinExistence type="predicted"/>
<organism evidence="1 2">
    <name type="scientific">Kribbella speibonae</name>
    <dbReference type="NCBI Taxonomy" id="1572660"/>
    <lineage>
        <taxon>Bacteria</taxon>
        <taxon>Bacillati</taxon>
        <taxon>Actinomycetota</taxon>
        <taxon>Actinomycetes</taxon>
        <taxon>Propionibacteriales</taxon>
        <taxon>Kribbellaceae</taxon>
        <taxon>Kribbella</taxon>
    </lineage>
</organism>
<dbReference type="InterPro" id="IPR011009">
    <property type="entry name" value="Kinase-like_dom_sf"/>
</dbReference>
<name>A0ABY2AA45_9ACTN</name>
<reference evidence="1 2" key="1">
    <citation type="submission" date="2019-02" db="EMBL/GenBank/DDBJ databases">
        <title>Kribbella capetownensis sp. nov. and Kribbella speibonae sp. nov., isolated from soil.</title>
        <authorList>
            <person name="Curtis S.M."/>
            <person name="Norton I."/>
            <person name="Everest G.J."/>
            <person name="Meyers P.R."/>
        </authorList>
    </citation>
    <scope>NUCLEOTIDE SEQUENCE [LARGE SCALE GENOMIC DNA]</scope>
    <source>
        <strain evidence="1 2">SK5</strain>
    </source>
</reference>
<sequence>MAHAAGVRLPFEKLPAAVRAWVERSLGSVVVSAVTQQGGFSPGVAARLVTTSGRRAFLKAVGTELNPKTPELFRLEITAVQSIGRLPMTPLLYDVYDDGDWVALLFEDVEGRLPTHPWEQADADRALDALKELTEALDPSPWPDAPVAAVRSHEFLSRWENVLEDGLAVPQWMEGRVEELAELSRYALQVLAEGKALAHWDLRADNMILTDDRVVFIDWAHPALAPRWADTVIVHADMRGSVKLPELPELPDDQAITGFIAAIAGGQWWGGAQPAPPGLPTIRQWQREQALVHLDWVRERTQRF</sequence>
<accession>A0ABY2AA45</accession>
<dbReference type="Gene3D" id="3.90.1200.10">
    <property type="match status" value="1"/>
</dbReference>
<gene>
    <name evidence="1" type="ORF">E0H58_00315</name>
</gene>
<evidence type="ECO:0000313" key="1">
    <source>
        <dbReference type="EMBL" id="TCC26520.1"/>
    </source>
</evidence>
<comment type="caution">
    <text evidence="1">The sequence shown here is derived from an EMBL/GenBank/DDBJ whole genome shotgun (WGS) entry which is preliminary data.</text>
</comment>
<dbReference type="Proteomes" id="UP000292385">
    <property type="component" value="Unassembled WGS sequence"/>
</dbReference>
<protein>
    <submittedName>
        <fullName evidence="1">Aminoglycoside phosphotransferase family protein</fullName>
    </submittedName>
</protein>
<dbReference type="EMBL" id="SJJY01000001">
    <property type="protein sequence ID" value="TCC26520.1"/>
    <property type="molecule type" value="Genomic_DNA"/>
</dbReference>
<evidence type="ECO:0000313" key="2">
    <source>
        <dbReference type="Proteomes" id="UP000292385"/>
    </source>
</evidence>
<keyword evidence="2" id="KW-1185">Reference proteome</keyword>